<evidence type="ECO:0000256" key="6">
    <source>
        <dbReference type="SAM" id="Phobius"/>
    </source>
</evidence>
<dbReference type="InterPro" id="IPR023845">
    <property type="entry name" value="DUF3817_TM"/>
</dbReference>
<evidence type="ECO:0000313" key="8">
    <source>
        <dbReference type="EMBL" id="KXO97776.1"/>
    </source>
</evidence>
<evidence type="ECO:0000256" key="1">
    <source>
        <dbReference type="ARBA" id="ARBA00004651"/>
    </source>
</evidence>
<reference evidence="8 11" key="1">
    <citation type="submission" date="2016-02" db="EMBL/GenBank/DDBJ databases">
        <authorList>
            <person name="Teng J.L."/>
            <person name="Tang Y."/>
            <person name="Huang Y."/>
            <person name="Guo F."/>
            <person name="Wei W."/>
            <person name="Chen J.H."/>
            <person name="Wong S.Y."/>
            <person name="Lau S.K."/>
            <person name="Woo P.C."/>
        </authorList>
    </citation>
    <scope>NUCLEOTIDE SEQUENCE [LARGE SCALE GENOMIC DNA]</scope>
    <source>
        <strain evidence="8 11">JCM 13375</strain>
    </source>
</reference>
<proteinExistence type="predicted"/>
<name>A0A138AN37_9ACTN</name>
<dbReference type="PANTHER" id="PTHR40077:SF2">
    <property type="entry name" value="MEMBRANE PROTEIN"/>
    <property type="match status" value="1"/>
</dbReference>
<protein>
    <recommendedName>
        <fullName evidence="7">DUF3817 domain-containing protein</fullName>
    </recommendedName>
</protein>
<evidence type="ECO:0000256" key="2">
    <source>
        <dbReference type="ARBA" id="ARBA00022475"/>
    </source>
</evidence>
<dbReference type="RefSeq" id="WP_068570908.1">
    <property type="nucleotide sequence ID" value="NZ_LSRE01000016.1"/>
</dbReference>
<evidence type="ECO:0000256" key="5">
    <source>
        <dbReference type="ARBA" id="ARBA00023136"/>
    </source>
</evidence>
<comment type="subcellular location">
    <subcellularLocation>
        <location evidence="1">Cell membrane</location>
        <topology evidence="1">Multi-pass membrane protein</topology>
    </subcellularLocation>
</comment>
<organism evidence="9 10">
    <name type="scientific">Tsukamurella pseudospumae</name>
    <dbReference type="NCBI Taxonomy" id="239498"/>
    <lineage>
        <taxon>Bacteria</taxon>
        <taxon>Bacillati</taxon>
        <taxon>Actinomycetota</taxon>
        <taxon>Actinomycetes</taxon>
        <taxon>Mycobacteriales</taxon>
        <taxon>Tsukamurellaceae</taxon>
        <taxon>Tsukamurella</taxon>
    </lineage>
</organism>
<dbReference type="EMBL" id="LSRF01000017">
    <property type="protein sequence ID" value="KXP11876.1"/>
    <property type="molecule type" value="Genomic_DNA"/>
</dbReference>
<keyword evidence="2" id="KW-1003">Cell membrane</keyword>
<accession>A0A138AN37</accession>
<dbReference type="Pfam" id="PF12823">
    <property type="entry name" value="DUF3817"/>
    <property type="match status" value="1"/>
</dbReference>
<evidence type="ECO:0000259" key="7">
    <source>
        <dbReference type="Pfam" id="PF12823"/>
    </source>
</evidence>
<keyword evidence="4 6" id="KW-1133">Transmembrane helix</keyword>
<feature type="domain" description="DUF3817" evidence="7">
    <location>
        <begin position="24"/>
        <end position="114"/>
    </location>
</feature>
<dbReference type="AlphaFoldDB" id="A0A138AN37"/>
<feature type="transmembrane region" description="Helical" evidence="6">
    <location>
        <begin position="94"/>
        <end position="111"/>
    </location>
</feature>
<keyword evidence="11" id="KW-1185">Reference proteome</keyword>
<dbReference type="NCBIfam" id="TIGR03954">
    <property type="entry name" value="integ_memb_HG"/>
    <property type="match status" value="1"/>
</dbReference>
<keyword evidence="3 6" id="KW-0812">Transmembrane</keyword>
<dbReference type="GO" id="GO:0005886">
    <property type="term" value="C:plasma membrane"/>
    <property type="evidence" value="ECO:0007669"/>
    <property type="project" value="UniProtKB-SubCell"/>
</dbReference>
<gene>
    <name evidence="9" type="ORF">AXK60_24450</name>
    <name evidence="8" type="ORF">AXK61_21395</name>
</gene>
<reference evidence="10" key="2">
    <citation type="submission" date="2016-02" db="EMBL/GenBank/DDBJ databases">
        <authorList>
            <person name="Wen L."/>
            <person name="He K."/>
            <person name="Yang H."/>
        </authorList>
    </citation>
    <scope>NUCLEOTIDE SEQUENCE [LARGE SCALE GENOMIC DNA]</scope>
    <source>
        <strain evidence="10">JCM 15929</strain>
    </source>
</reference>
<keyword evidence="5 6" id="KW-0472">Membrane</keyword>
<reference evidence="9" key="3">
    <citation type="submission" date="2016-02" db="EMBL/GenBank/DDBJ databases">
        <authorList>
            <person name="Teng J.L."/>
            <person name="Yang Y."/>
            <person name="Huang Y."/>
            <person name="Guo F."/>
            <person name="Wei W."/>
            <person name="Chen J.H."/>
            <person name="Wong S.Y."/>
            <person name="Lau S.K."/>
            <person name="Woo P.C."/>
        </authorList>
    </citation>
    <scope>NUCLEOTIDE SEQUENCE</scope>
    <source>
        <strain evidence="9">JCM 15929</strain>
    </source>
</reference>
<evidence type="ECO:0000313" key="10">
    <source>
        <dbReference type="Proteomes" id="UP000070258"/>
    </source>
</evidence>
<sequence>MTEAPVTSAEKLAAKRRDQVGSALKRYRFMATLTGVVLLIFCAEMIYKYLLAKAFGWESPAWLFYFGAVHGWCYFIYLLVTLDLGSKVRWPAKRFLLTLLAGTIPFASFYFEKKNSDEIRATFDL</sequence>
<evidence type="ECO:0000256" key="4">
    <source>
        <dbReference type="ARBA" id="ARBA00022989"/>
    </source>
</evidence>
<feature type="transmembrane region" description="Helical" evidence="6">
    <location>
        <begin position="62"/>
        <end position="82"/>
    </location>
</feature>
<dbReference type="Proteomes" id="UP000070258">
    <property type="component" value="Unassembled WGS sequence"/>
</dbReference>
<evidence type="ECO:0000313" key="11">
    <source>
        <dbReference type="Proteomes" id="UP000070409"/>
    </source>
</evidence>
<dbReference type="STRING" id="239498.AXK60_24450"/>
<dbReference type="EMBL" id="LSRE01000016">
    <property type="protein sequence ID" value="KXO97776.1"/>
    <property type="molecule type" value="Genomic_DNA"/>
</dbReference>
<dbReference type="PANTHER" id="PTHR40077">
    <property type="entry name" value="MEMBRANE PROTEIN-RELATED"/>
    <property type="match status" value="1"/>
</dbReference>
<feature type="transmembrane region" description="Helical" evidence="6">
    <location>
        <begin position="29"/>
        <end position="50"/>
    </location>
</feature>
<comment type="caution">
    <text evidence="9">The sequence shown here is derived from an EMBL/GenBank/DDBJ whole genome shotgun (WGS) entry which is preliminary data.</text>
</comment>
<evidence type="ECO:0000313" key="9">
    <source>
        <dbReference type="EMBL" id="KXP11876.1"/>
    </source>
</evidence>
<evidence type="ECO:0000256" key="3">
    <source>
        <dbReference type="ARBA" id="ARBA00022692"/>
    </source>
</evidence>
<dbReference type="Proteomes" id="UP000070409">
    <property type="component" value="Unassembled WGS sequence"/>
</dbReference>